<evidence type="ECO:0000256" key="1">
    <source>
        <dbReference type="ARBA" id="ARBA00001968"/>
    </source>
</evidence>
<evidence type="ECO:0000256" key="3">
    <source>
        <dbReference type="ARBA" id="ARBA00006958"/>
    </source>
</evidence>
<keyword evidence="7" id="KW-0539">Nucleus</keyword>
<proteinExistence type="inferred from homology"/>
<keyword evidence="5" id="KW-0479">Metal-binding</keyword>
<sequence>MDEHELTSIVNAFIASQRQLLLMLELLKNDTKRITHIPHETRHRIRQPCVLPEYENELKMFRHFEPPTEDHFWTNIDESRRCRGDGSNVPHVLVHDVKNRVIQWEFMRSGETISHHLNMVLLAVIRLHEELLKKPQPVPNNCTDQRWRWFENCLGALDGTYIKVNVPASDRARYRTHKREVATNVLGVCDTKGDFVYVRAGWKGSAADSRILRDAISRPNGLKVSKDSYQRHCTYECNFTINSCDILIVHCDDMLLLPEGFLAPYRGQRYQLQEWHGAENAPSTSKEFFNMKHLSARNVIERAFDILKGRWAILRGKSYYPVEVQCRTILACCLLHNLIHREMKTFDIQDDIDEVDSTHVTSAADDIYYIETSNEWTRWRDDLAEEMFSDWELRNHMASSSRLPKHNWTKEEKAGLVECLMEFVNTGGWRFDNGTFRLGNLNQLARMMALRIPSSSIHASTIDS</sequence>
<keyword evidence="4" id="KW-0540">Nuclease</keyword>
<evidence type="ECO:0000256" key="4">
    <source>
        <dbReference type="ARBA" id="ARBA00022722"/>
    </source>
</evidence>
<comment type="similarity">
    <text evidence="3">Belongs to the HARBI1 family.</text>
</comment>
<comment type="cofactor">
    <cofactor evidence="1">
        <name>a divalent metal cation</name>
        <dbReference type="ChEBI" id="CHEBI:60240"/>
    </cofactor>
</comment>
<evidence type="ECO:0000256" key="2">
    <source>
        <dbReference type="ARBA" id="ARBA00004123"/>
    </source>
</evidence>
<feature type="domain" description="DDE Tnp4" evidence="8">
    <location>
        <begin position="157"/>
        <end position="337"/>
    </location>
</feature>
<dbReference type="InterPro" id="IPR045249">
    <property type="entry name" value="HARBI1-like"/>
</dbReference>
<keyword evidence="6" id="KW-0378">Hydrolase</keyword>
<dbReference type="InterPro" id="IPR027806">
    <property type="entry name" value="HARBI1_dom"/>
</dbReference>
<dbReference type="GO" id="GO:0005634">
    <property type="term" value="C:nucleus"/>
    <property type="evidence" value="ECO:0007669"/>
    <property type="project" value="UniProtKB-SubCell"/>
</dbReference>
<organism evidence="9">
    <name type="scientific">Cucumis melo</name>
    <name type="common">Muskmelon</name>
    <dbReference type="NCBI Taxonomy" id="3656"/>
    <lineage>
        <taxon>Eukaryota</taxon>
        <taxon>Viridiplantae</taxon>
        <taxon>Streptophyta</taxon>
        <taxon>Embryophyta</taxon>
        <taxon>Tracheophyta</taxon>
        <taxon>Spermatophyta</taxon>
        <taxon>Magnoliopsida</taxon>
        <taxon>eudicotyledons</taxon>
        <taxon>Gunneridae</taxon>
        <taxon>Pentapetalae</taxon>
        <taxon>rosids</taxon>
        <taxon>fabids</taxon>
        <taxon>Cucurbitales</taxon>
        <taxon>Cucurbitaceae</taxon>
        <taxon>Benincaseae</taxon>
        <taxon>Cucumis</taxon>
    </lineage>
</organism>
<evidence type="ECO:0000259" key="8">
    <source>
        <dbReference type="Pfam" id="PF13359"/>
    </source>
</evidence>
<evidence type="ECO:0000313" key="9">
    <source>
        <dbReference type="EnsemblPlants" id="MELO3C029612.2.1"/>
    </source>
</evidence>
<dbReference type="Pfam" id="PF13359">
    <property type="entry name" value="DDE_Tnp_4"/>
    <property type="match status" value="1"/>
</dbReference>
<dbReference type="AlphaFoldDB" id="A0A9I9E6W1"/>
<dbReference type="Gramene" id="MELO3C029612.2.1">
    <property type="protein sequence ID" value="MELO3C029612.2.1"/>
    <property type="gene ID" value="MELO3C029612.2"/>
</dbReference>
<dbReference type="EnsemblPlants" id="MELO3C029612.2.1">
    <property type="protein sequence ID" value="MELO3C029612.2.1"/>
    <property type="gene ID" value="MELO3C029612.2"/>
</dbReference>
<name>A0A9I9E6W1_CUCME</name>
<reference evidence="9" key="1">
    <citation type="submission" date="2023-03" db="UniProtKB">
        <authorList>
            <consortium name="EnsemblPlants"/>
        </authorList>
    </citation>
    <scope>IDENTIFICATION</scope>
</reference>
<dbReference type="GO" id="GO:0016787">
    <property type="term" value="F:hydrolase activity"/>
    <property type="evidence" value="ECO:0007669"/>
    <property type="project" value="UniProtKB-KW"/>
</dbReference>
<evidence type="ECO:0000256" key="7">
    <source>
        <dbReference type="ARBA" id="ARBA00023242"/>
    </source>
</evidence>
<protein>
    <recommendedName>
        <fullName evidence="8">DDE Tnp4 domain-containing protein</fullName>
    </recommendedName>
</protein>
<comment type="subcellular location">
    <subcellularLocation>
        <location evidence="2">Nucleus</location>
    </subcellularLocation>
</comment>
<dbReference type="GO" id="GO:0004518">
    <property type="term" value="F:nuclease activity"/>
    <property type="evidence" value="ECO:0007669"/>
    <property type="project" value="UniProtKB-KW"/>
</dbReference>
<dbReference type="GO" id="GO:0046872">
    <property type="term" value="F:metal ion binding"/>
    <property type="evidence" value="ECO:0007669"/>
    <property type="project" value="UniProtKB-KW"/>
</dbReference>
<dbReference type="PANTHER" id="PTHR22930">
    <property type="match status" value="1"/>
</dbReference>
<evidence type="ECO:0000256" key="6">
    <source>
        <dbReference type="ARBA" id="ARBA00022801"/>
    </source>
</evidence>
<evidence type="ECO:0000256" key="5">
    <source>
        <dbReference type="ARBA" id="ARBA00022723"/>
    </source>
</evidence>
<accession>A0A9I9E6W1</accession>
<dbReference type="PANTHER" id="PTHR22930:SF281">
    <property type="entry name" value="NUCLEASE"/>
    <property type="match status" value="1"/>
</dbReference>